<protein>
    <submittedName>
        <fullName evidence="1">Uncharacterized protein</fullName>
    </submittedName>
</protein>
<evidence type="ECO:0000313" key="1">
    <source>
        <dbReference type="EMBL" id="ARK07454.1"/>
    </source>
</evidence>
<gene>
    <name evidence="1" type="ORF">LAV_00054</name>
</gene>
<dbReference type="Proteomes" id="UP000223906">
    <property type="component" value="Segment"/>
</dbReference>
<sequence length="121" mass="13905">MIHDQDLSTPEGYAIAYAAEVLRSGDPIPARDIELFYLLQEECGEVIQERSKLHRSSERANFRKLSDPDGPTVMQRFISEVYDVMTLFSLMSERGYISQEGYDAHRAGKLARLRIYSPEIF</sequence>
<name>A0A1W6DX20_9CAUD</name>
<accession>A0A1W6DX20</accession>
<organism evidence="1 2">
    <name type="scientific">Sphingobium phage Lacusarx</name>
    <dbReference type="NCBI Taxonomy" id="1980139"/>
    <lineage>
        <taxon>Viruses</taxon>
        <taxon>Duplodnaviria</taxon>
        <taxon>Heunggongvirae</taxon>
        <taxon>Uroviricota</taxon>
        <taxon>Caudoviricetes</taxon>
        <taxon>Lacusarxvirus</taxon>
        <taxon>Lacusarxvirus lacusarx</taxon>
    </lineage>
</organism>
<keyword evidence="2" id="KW-1185">Reference proteome</keyword>
<proteinExistence type="predicted"/>
<reference evidence="1 2" key="1">
    <citation type="submission" date="2017-02" db="EMBL/GenBank/DDBJ databases">
        <title>The first characterized phage against a member of the ecologically important #sphingomonads reveals high dissimilarity against all other known phages.</title>
        <authorList>
            <person name="Nielsen T.K."/>
            <person name="Carstens A.B."/>
            <person name="Kot W."/>
            <person name="Lametsch R."/>
            <person name="Neve H."/>
            <person name="Hansen L.H."/>
        </authorList>
    </citation>
    <scope>NUCLEOTIDE SEQUENCE [LARGE SCALE GENOMIC DNA]</scope>
</reference>
<evidence type="ECO:0000313" key="2">
    <source>
        <dbReference type="Proteomes" id="UP000223906"/>
    </source>
</evidence>
<dbReference type="EMBL" id="KY629563">
    <property type="protein sequence ID" value="ARK07454.1"/>
    <property type="molecule type" value="Genomic_DNA"/>
</dbReference>